<dbReference type="AlphaFoldDB" id="A0A7J6KU43"/>
<sequence length="201" mass="22103">MVSAKNGSILVDLYEYMDIDFNETLFLSSLTTFLSTFEVDGFIVRLSSDNMHHIRNLSKVLHAVASKSRAALGFESVHWQEVKQANLTECATMSFVTLWPYDDGFTAAFNTEEYAKSLIKNATSAGVANSSLVVEIPLLARSNYGSGDVGYSSMIYDFNADPRGNGTVVVNATTGDMYYFISQSQAVERCQLSDTLHVEGV</sequence>
<dbReference type="EMBL" id="JAAPAO010001273">
    <property type="protein sequence ID" value="KAF4650374.1"/>
    <property type="molecule type" value="Genomic_DNA"/>
</dbReference>
<name>A0A7J6KU43_PERCH</name>
<keyword evidence="2" id="KW-1185">Reference proteome</keyword>
<proteinExistence type="predicted"/>
<comment type="caution">
    <text evidence="1">The sequence shown here is derived from an EMBL/GenBank/DDBJ whole genome shotgun (WGS) entry which is preliminary data.</text>
</comment>
<gene>
    <name evidence="1" type="ORF">FOL47_001202</name>
</gene>
<evidence type="ECO:0000313" key="2">
    <source>
        <dbReference type="Proteomes" id="UP000591131"/>
    </source>
</evidence>
<reference evidence="1 2" key="1">
    <citation type="submission" date="2020-04" db="EMBL/GenBank/DDBJ databases">
        <title>Perkinsus chesapeaki whole genome sequence.</title>
        <authorList>
            <person name="Bogema D.R."/>
        </authorList>
    </citation>
    <scope>NUCLEOTIDE SEQUENCE [LARGE SCALE GENOMIC DNA]</scope>
    <source>
        <strain evidence="1">ATCC PRA-425</strain>
    </source>
</reference>
<protein>
    <submittedName>
        <fullName evidence="1">Uncharacterized protein</fullName>
    </submittedName>
</protein>
<evidence type="ECO:0000313" key="1">
    <source>
        <dbReference type="EMBL" id="KAF4650374.1"/>
    </source>
</evidence>
<accession>A0A7J6KU43</accession>
<dbReference type="Proteomes" id="UP000591131">
    <property type="component" value="Unassembled WGS sequence"/>
</dbReference>
<organism evidence="1 2">
    <name type="scientific">Perkinsus chesapeaki</name>
    <name type="common">Clam parasite</name>
    <name type="synonym">Perkinsus andrewsi</name>
    <dbReference type="NCBI Taxonomy" id="330153"/>
    <lineage>
        <taxon>Eukaryota</taxon>
        <taxon>Sar</taxon>
        <taxon>Alveolata</taxon>
        <taxon>Perkinsozoa</taxon>
        <taxon>Perkinsea</taxon>
        <taxon>Perkinsida</taxon>
        <taxon>Perkinsidae</taxon>
        <taxon>Perkinsus</taxon>
    </lineage>
</organism>